<evidence type="ECO:0000256" key="1">
    <source>
        <dbReference type="SAM" id="MobiDB-lite"/>
    </source>
</evidence>
<organism evidence="3 4">
    <name type="scientific">Saccharomycodes ludwigii</name>
    <dbReference type="NCBI Taxonomy" id="36035"/>
    <lineage>
        <taxon>Eukaryota</taxon>
        <taxon>Fungi</taxon>
        <taxon>Dikarya</taxon>
        <taxon>Ascomycota</taxon>
        <taxon>Saccharomycotina</taxon>
        <taxon>Saccharomycetes</taxon>
        <taxon>Saccharomycodales</taxon>
        <taxon>Saccharomycodaceae</taxon>
        <taxon>Saccharomycodes</taxon>
    </lineage>
</organism>
<dbReference type="EMBL" id="UFAJ01000429">
    <property type="protein sequence ID" value="SSD60712.1"/>
    <property type="molecule type" value="Genomic_DNA"/>
</dbReference>
<keyword evidence="4" id="KW-1185">Reference proteome</keyword>
<gene>
    <name evidence="3" type="ORF">SCODWIG_02473</name>
</gene>
<dbReference type="OrthoDB" id="5419752at2759"/>
<feature type="domain" description="SRP9" evidence="2">
    <location>
        <begin position="10"/>
        <end position="104"/>
    </location>
</feature>
<evidence type="ECO:0000313" key="4">
    <source>
        <dbReference type="Proteomes" id="UP000262825"/>
    </source>
</evidence>
<feature type="compositionally biased region" description="Basic residues" evidence="1">
    <location>
        <begin position="210"/>
        <end position="224"/>
    </location>
</feature>
<feature type="region of interest" description="Disordered" evidence="1">
    <location>
        <begin position="122"/>
        <end position="150"/>
    </location>
</feature>
<dbReference type="InterPro" id="IPR039432">
    <property type="entry name" value="SRP9_dom"/>
</dbReference>
<proteinExistence type="predicted"/>
<dbReference type="AlphaFoldDB" id="A0A376B7T7"/>
<sequence length="224" mass="25035">MQPPPTNYPVKPVDTYIKSTSNLLEANPSQTLLTIKYNIVNHHKKSKENKGETSDKNTVNIKFNTSVTFQTKNPELGLFHDYTTNKVKEVSRVLSALGPKGVTMNVNNNKVLKKKDFLYSNLKGKNKKKQKKSSTSLISNNRKTTKPIRYTTAHKELVNIIGGATLLTNTEIKEHVIESTKKQNNKGPKSAVVPDTTITTGPSSKSSNSNKKKKNRKSGKNKRR</sequence>
<reference evidence="4" key="1">
    <citation type="submission" date="2018-06" db="EMBL/GenBank/DDBJ databases">
        <authorList>
            <person name="Guldener U."/>
        </authorList>
    </citation>
    <scope>NUCLEOTIDE SEQUENCE [LARGE SCALE GENOMIC DNA]</scope>
    <source>
        <strain evidence="4">UTAD17</strain>
    </source>
</reference>
<evidence type="ECO:0000313" key="3">
    <source>
        <dbReference type="EMBL" id="SSD60712.1"/>
    </source>
</evidence>
<dbReference type="Pfam" id="PF05486">
    <property type="entry name" value="SRP9-21"/>
    <property type="match status" value="1"/>
</dbReference>
<accession>A0A376B7T7</accession>
<evidence type="ECO:0000259" key="2">
    <source>
        <dbReference type="Pfam" id="PF05486"/>
    </source>
</evidence>
<name>A0A376B7T7_9ASCO</name>
<dbReference type="VEuPathDB" id="FungiDB:SCODWIG_02473"/>
<dbReference type="Proteomes" id="UP000262825">
    <property type="component" value="Unassembled WGS sequence"/>
</dbReference>
<protein>
    <recommendedName>
        <fullName evidence="2">SRP9 domain-containing protein</fullName>
    </recommendedName>
</protein>
<feature type="region of interest" description="Disordered" evidence="1">
    <location>
        <begin position="178"/>
        <end position="224"/>
    </location>
</feature>